<proteinExistence type="predicted"/>
<dbReference type="EMBL" id="JANQDX010000013">
    <property type="protein sequence ID" value="KAL0912925.1"/>
    <property type="molecule type" value="Genomic_DNA"/>
</dbReference>
<protein>
    <submittedName>
        <fullName evidence="1">Uncharacterized protein</fullName>
    </submittedName>
</protein>
<evidence type="ECO:0000313" key="1">
    <source>
        <dbReference type="EMBL" id="KAL0912925.1"/>
    </source>
</evidence>
<sequence length="119" mass="12527">MADDNPCNLIQASATNGVLEGEEQALLFLDSLDGYLMLLDSLSSSLRQLSNDGKHPMSMLGGAWHGNPLPLPVGLPMAVAIPDGLLPVGLPVDVSCPGWPAAWWSSRGCSLSLLAAFVW</sequence>
<gene>
    <name evidence="1" type="ORF">M5K25_016346</name>
</gene>
<keyword evidence="2" id="KW-1185">Reference proteome</keyword>
<comment type="caution">
    <text evidence="1">The sequence shown here is derived from an EMBL/GenBank/DDBJ whole genome shotgun (WGS) entry which is preliminary data.</text>
</comment>
<name>A0ABD0UJA1_DENTH</name>
<organism evidence="1 2">
    <name type="scientific">Dendrobium thyrsiflorum</name>
    <name type="common">Pinecone-like raceme dendrobium</name>
    <name type="synonym">Orchid</name>
    <dbReference type="NCBI Taxonomy" id="117978"/>
    <lineage>
        <taxon>Eukaryota</taxon>
        <taxon>Viridiplantae</taxon>
        <taxon>Streptophyta</taxon>
        <taxon>Embryophyta</taxon>
        <taxon>Tracheophyta</taxon>
        <taxon>Spermatophyta</taxon>
        <taxon>Magnoliopsida</taxon>
        <taxon>Liliopsida</taxon>
        <taxon>Asparagales</taxon>
        <taxon>Orchidaceae</taxon>
        <taxon>Epidendroideae</taxon>
        <taxon>Malaxideae</taxon>
        <taxon>Dendrobiinae</taxon>
        <taxon>Dendrobium</taxon>
    </lineage>
</organism>
<reference evidence="1 2" key="1">
    <citation type="journal article" date="2024" name="Plant Biotechnol. J.">
        <title>Dendrobium thyrsiflorum genome and its molecular insights into genes involved in important horticultural traits.</title>
        <authorList>
            <person name="Chen B."/>
            <person name="Wang J.Y."/>
            <person name="Zheng P.J."/>
            <person name="Li K.L."/>
            <person name="Liang Y.M."/>
            <person name="Chen X.F."/>
            <person name="Zhang C."/>
            <person name="Zhao X."/>
            <person name="He X."/>
            <person name="Zhang G.Q."/>
            <person name="Liu Z.J."/>
            <person name="Xu Q."/>
        </authorList>
    </citation>
    <scope>NUCLEOTIDE SEQUENCE [LARGE SCALE GENOMIC DNA]</scope>
    <source>
        <strain evidence="1">GZMU011</strain>
    </source>
</reference>
<dbReference type="AlphaFoldDB" id="A0ABD0UJA1"/>
<evidence type="ECO:0000313" key="2">
    <source>
        <dbReference type="Proteomes" id="UP001552299"/>
    </source>
</evidence>
<dbReference type="Proteomes" id="UP001552299">
    <property type="component" value="Unassembled WGS sequence"/>
</dbReference>
<accession>A0ABD0UJA1</accession>